<reference evidence="1" key="2">
    <citation type="submission" date="2004-02" db="EMBL/GenBank/DDBJ databases">
        <authorList>
            <consortium name="Genoscope"/>
            <consortium name="Whitehead Institute Centre for Genome Research"/>
        </authorList>
    </citation>
    <scope>NUCLEOTIDE SEQUENCE</scope>
</reference>
<protein>
    <submittedName>
        <fullName evidence="1">(spotted green pufferfish) hypothetical protein</fullName>
    </submittedName>
</protein>
<organism evidence="1">
    <name type="scientific">Tetraodon nigroviridis</name>
    <name type="common">Spotted green pufferfish</name>
    <name type="synonym">Chelonodon nigroviridis</name>
    <dbReference type="NCBI Taxonomy" id="99883"/>
    <lineage>
        <taxon>Eukaryota</taxon>
        <taxon>Metazoa</taxon>
        <taxon>Chordata</taxon>
        <taxon>Craniata</taxon>
        <taxon>Vertebrata</taxon>
        <taxon>Euteleostomi</taxon>
        <taxon>Actinopterygii</taxon>
        <taxon>Neopterygii</taxon>
        <taxon>Teleostei</taxon>
        <taxon>Neoteleostei</taxon>
        <taxon>Acanthomorphata</taxon>
        <taxon>Eupercaria</taxon>
        <taxon>Tetraodontiformes</taxon>
        <taxon>Tetradontoidea</taxon>
        <taxon>Tetraodontidae</taxon>
        <taxon>Tetraodon</taxon>
    </lineage>
</organism>
<proteinExistence type="predicted"/>
<gene>
    <name evidence="1" type="ORF">GSTENG00000036001</name>
</gene>
<sequence length="25" mass="2983">ACVDLTTNPKEKWFCPWCTQVKKKK</sequence>
<accession>Q4TJD1</accession>
<dbReference type="SUPFAM" id="SSF57903">
    <property type="entry name" value="FYVE/PHD zinc finger"/>
    <property type="match status" value="1"/>
</dbReference>
<name>Q4TJD1_TETNG</name>
<dbReference type="Gene3D" id="3.30.40.10">
    <property type="entry name" value="Zinc/RING finger domain, C3HC4 (zinc finger)"/>
    <property type="match status" value="1"/>
</dbReference>
<dbReference type="InterPro" id="IPR013083">
    <property type="entry name" value="Znf_RING/FYVE/PHD"/>
</dbReference>
<comment type="caution">
    <text evidence="1">The sequence shown here is derived from an EMBL/GenBank/DDBJ whole genome shotgun (WGS) entry which is preliminary data.</text>
</comment>
<feature type="non-terminal residue" evidence="1">
    <location>
        <position position="25"/>
    </location>
</feature>
<dbReference type="EMBL" id="CAAE01000156">
    <property type="protein sequence ID" value="CAF87001.1"/>
    <property type="molecule type" value="Genomic_DNA"/>
</dbReference>
<evidence type="ECO:0000313" key="1">
    <source>
        <dbReference type="EMBL" id="CAF87001.1"/>
    </source>
</evidence>
<dbReference type="InterPro" id="IPR011011">
    <property type="entry name" value="Znf_FYVE_PHD"/>
</dbReference>
<dbReference type="KEGG" id="tng:GSTEN00000036G001"/>
<feature type="non-terminal residue" evidence="1">
    <location>
        <position position="1"/>
    </location>
</feature>
<reference evidence="1" key="1">
    <citation type="journal article" date="2004" name="Nature">
        <title>Genome duplication in the teleost fish Tetraodon nigroviridis reveals the early vertebrate proto-karyotype.</title>
        <authorList>
            <person name="Jaillon O."/>
            <person name="Aury J.-M."/>
            <person name="Brunet F."/>
            <person name="Petit J.-L."/>
            <person name="Stange-Thomann N."/>
            <person name="Mauceli E."/>
            <person name="Bouneau L."/>
            <person name="Fischer C."/>
            <person name="Ozouf-Costaz C."/>
            <person name="Bernot A."/>
            <person name="Nicaud S."/>
            <person name="Jaffe D."/>
            <person name="Fisher S."/>
            <person name="Lutfalla G."/>
            <person name="Dossat C."/>
            <person name="Segurens B."/>
            <person name="Dasilva C."/>
            <person name="Salanoubat M."/>
            <person name="Levy M."/>
            <person name="Boudet N."/>
            <person name="Castellano S."/>
            <person name="Anthouard V."/>
            <person name="Jubin C."/>
            <person name="Castelli V."/>
            <person name="Katinka M."/>
            <person name="Vacherie B."/>
            <person name="Biemont C."/>
            <person name="Skalli Z."/>
            <person name="Cattolico L."/>
            <person name="Poulain J."/>
            <person name="De Berardinis V."/>
            <person name="Cruaud C."/>
            <person name="Duprat S."/>
            <person name="Brottier P."/>
            <person name="Coutanceau J.-P."/>
            <person name="Gouzy J."/>
            <person name="Parra G."/>
            <person name="Lardier G."/>
            <person name="Chapple C."/>
            <person name="McKernan K.J."/>
            <person name="McEwan P."/>
            <person name="Bosak S."/>
            <person name="Kellis M."/>
            <person name="Volff J.-N."/>
            <person name="Guigo R."/>
            <person name="Zody M.C."/>
            <person name="Mesirov J."/>
            <person name="Lindblad-Toh K."/>
            <person name="Birren B."/>
            <person name="Nusbaum C."/>
            <person name="Kahn D."/>
            <person name="Robinson-Rechavi M."/>
            <person name="Laudet V."/>
            <person name="Schachter V."/>
            <person name="Quetier F."/>
            <person name="Saurin W."/>
            <person name="Scarpelli C."/>
            <person name="Wincker P."/>
            <person name="Lander E.S."/>
            <person name="Weissenbach J."/>
            <person name="Roest Crollius H."/>
        </authorList>
    </citation>
    <scope>NUCLEOTIDE SEQUENCE [LARGE SCALE GENOMIC DNA]</scope>
</reference>
<dbReference type="AlphaFoldDB" id="Q4TJD1"/>